<comment type="similarity">
    <text evidence="2">Belongs to the BORCS8 family.</text>
</comment>
<keyword evidence="3" id="KW-0472">Membrane</keyword>
<evidence type="ECO:0000313" key="6">
    <source>
        <dbReference type="EMBL" id="KAK6929162.1"/>
    </source>
</evidence>
<dbReference type="PANTHER" id="PTHR21146">
    <property type="entry name" value="MEF2B PROTEIN"/>
    <property type="match status" value="1"/>
</dbReference>
<dbReference type="EMBL" id="JBAMMX010000013">
    <property type="protein sequence ID" value="KAK6929162.1"/>
    <property type="molecule type" value="Genomic_DNA"/>
</dbReference>
<keyword evidence="7" id="KW-1185">Reference proteome</keyword>
<evidence type="ECO:0000256" key="1">
    <source>
        <dbReference type="ARBA" id="ARBA00004656"/>
    </source>
</evidence>
<comment type="caution">
    <text evidence="6">The sequence shown here is derived from an EMBL/GenBank/DDBJ whole genome shotgun (WGS) entry which is preliminary data.</text>
</comment>
<feature type="region of interest" description="Disordered" evidence="5">
    <location>
        <begin position="236"/>
        <end position="263"/>
    </location>
</feature>
<dbReference type="InterPro" id="IPR019320">
    <property type="entry name" value="BORCS8"/>
</dbReference>
<accession>A0AAN8Z8Y1</accession>
<dbReference type="Proteomes" id="UP001370490">
    <property type="component" value="Unassembled WGS sequence"/>
</dbReference>
<evidence type="ECO:0000256" key="3">
    <source>
        <dbReference type="ARBA" id="ARBA00023136"/>
    </source>
</evidence>
<comment type="subcellular location">
    <subcellularLocation>
        <location evidence="1">Lysosome membrane</location>
    </subcellularLocation>
</comment>
<keyword evidence="4" id="KW-0458">Lysosome</keyword>
<evidence type="ECO:0000256" key="5">
    <source>
        <dbReference type="SAM" id="MobiDB-lite"/>
    </source>
</evidence>
<name>A0AAN8Z8Y1_9MAGN</name>
<dbReference type="PANTHER" id="PTHR21146:SF0">
    <property type="entry name" value="BLOC-1-RELATED COMPLEX SUBUNIT 8"/>
    <property type="match status" value="1"/>
</dbReference>
<organism evidence="6 7">
    <name type="scientific">Dillenia turbinata</name>
    <dbReference type="NCBI Taxonomy" id="194707"/>
    <lineage>
        <taxon>Eukaryota</taxon>
        <taxon>Viridiplantae</taxon>
        <taxon>Streptophyta</taxon>
        <taxon>Embryophyta</taxon>
        <taxon>Tracheophyta</taxon>
        <taxon>Spermatophyta</taxon>
        <taxon>Magnoliopsida</taxon>
        <taxon>eudicotyledons</taxon>
        <taxon>Gunneridae</taxon>
        <taxon>Pentapetalae</taxon>
        <taxon>Dilleniales</taxon>
        <taxon>Dilleniaceae</taxon>
        <taxon>Dillenia</taxon>
    </lineage>
</organism>
<sequence length="351" mass="39548">MEVFEGGRAIKVIRILKYTYSSVMLDCKWNDDFPFGFQKIHDFSTVDGFVEITESLAEMIKYVANEPSVGLFYVQQHTQNAVPNLVSLKNSVAEKSRETVLHTEDSEDSITMVRSMKECGFPIADVMIKDIKASLAVMSTKQPKRGLVHSSSSSFLRSKTKSWGPTSWGRNATHMQQENFPTDSYFKNVLKSARQKASNIKWPQLDPIELRQAKGDKLQVEPSSAFSVTATGVVSARPDTEADELPLSSQMTDEAPEEDAVGGERPLDGDVPTHSLSPASENYDDFRATREAKLEEWLEEGKNLNDYERSKKVLHDTRRWERNDVSLLDMKAANLIYGTDEESSIEFCKIL</sequence>
<dbReference type="AlphaFoldDB" id="A0AAN8Z8Y1"/>
<evidence type="ECO:0000256" key="2">
    <source>
        <dbReference type="ARBA" id="ARBA00010463"/>
    </source>
</evidence>
<dbReference type="Pfam" id="PF10167">
    <property type="entry name" value="BORCS8"/>
    <property type="match status" value="1"/>
</dbReference>
<reference evidence="6 7" key="1">
    <citation type="submission" date="2023-12" db="EMBL/GenBank/DDBJ databases">
        <title>A high-quality genome assembly for Dillenia turbinata (Dilleniales).</title>
        <authorList>
            <person name="Chanderbali A."/>
        </authorList>
    </citation>
    <scope>NUCLEOTIDE SEQUENCE [LARGE SCALE GENOMIC DNA]</scope>
    <source>
        <strain evidence="6">LSX21</strain>
        <tissue evidence="6">Leaf</tissue>
    </source>
</reference>
<proteinExistence type="inferred from homology"/>
<protein>
    <submittedName>
        <fullName evidence="6">BLOC-1-related complex subunit 8</fullName>
    </submittedName>
</protein>
<evidence type="ECO:0000313" key="7">
    <source>
        <dbReference type="Proteomes" id="UP001370490"/>
    </source>
</evidence>
<dbReference type="GO" id="GO:0005765">
    <property type="term" value="C:lysosomal membrane"/>
    <property type="evidence" value="ECO:0007669"/>
    <property type="project" value="UniProtKB-SubCell"/>
</dbReference>
<gene>
    <name evidence="6" type="ORF">RJ641_005367</name>
</gene>
<evidence type="ECO:0000256" key="4">
    <source>
        <dbReference type="ARBA" id="ARBA00023228"/>
    </source>
</evidence>